<protein>
    <submittedName>
        <fullName evidence="2 3">Ferredoxin:oxidoreductase FAD/NAD(P)-binding:molybdopterin oxidoreductase</fullName>
    </submittedName>
</protein>
<feature type="compositionally biased region" description="Polar residues" evidence="1">
    <location>
        <begin position="1"/>
        <end position="24"/>
    </location>
</feature>
<accession>A0A084WJA7</accession>
<evidence type="ECO:0000313" key="4">
    <source>
        <dbReference type="Proteomes" id="UP000030765"/>
    </source>
</evidence>
<gene>
    <name evidence="2" type="ORF">ZHAS_00018451</name>
</gene>
<sequence>MSESAPRYTQKTTPSGDMTVSEAPSRSWPADSLLEILPIDTASATLDEGALKTLISGMLRDWRGEWKNIHSCTFQAEHHHTKT</sequence>
<evidence type="ECO:0000313" key="3">
    <source>
        <dbReference type="EnsemblMetazoa" id="ASIC018451-PA"/>
    </source>
</evidence>
<proteinExistence type="predicted"/>
<dbReference type="AlphaFoldDB" id="A0A084WJA7"/>
<dbReference type="EMBL" id="ATLV01024005">
    <property type="status" value="NOT_ANNOTATED_CDS"/>
    <property type="molecule type" value="Genomic_DNA"/>
</dbReference>
<dbReference type="VEuPathDB" id="VectorBase:ASIC018451"/>
<dbReference type="Proteomes" id="UP000030765">
    <property type="component" value="Unassembled WGS sequence"/>
</dbReference>
<evidence type="ECO:0000313" key="2">
    <source>
        <dbReference type="EMBL" id="KFB50301.1"/>
    </source>
</evidence>
<dbReference type="EnsemblMetazoa" id="ASIC018451-RA">
    <property type="protein sequence ID" value="ASIC018451-PA"/>
    <property type="gene ID" value="ASIC018451"/>
</dbReference>
<keyword evidence="4" id="KW-1185">Reference proteome</keyword>
<evidence type="ECO:0000256" key="1">
    <source>
        <dbReference type="SAM" id="MobiDB-lite"/>
    </source>
</evidence>
<reference evidence="2 4" key="1">
    <citation type="journal article" date="2014" name="BMC Genomics">
        <title>Genome sequence of Anopheles sinensis provides insight into genetics basis of mosquito competence for malaria parasites.</title>
        <authorList>
            <person name="Zhou D."/>
            <person name="Zhang D."/>
            <person name="Ding G."/>
            <person name="Shi L."/>
            <person name="Hou Q."/>
            <person name="Ye Y."/>
            <person name="Xu Y."/>
            <person name="Zhou H."/>
            <person name="Xiong C."/>
            <person name="Li S."/>
            <person name="Yu J."/>
            <person name="Hong S."/>
            <person name="Yu X."/>
            <person name="Zou P."/>
            <person name="Chen C."/>
            <person name="Chang X."/>
            <person name="Wang W."/>
            <person name="Lv Y."/>
            <person name="Sun Y."/>
            <person name="Ma L."/>
            <person name="Shen B."/>
            <person name="Zhu C."/>
        </authorList>
    </citation>
    <scope>NUCLEOTIDE SEQUENCE [LARGE SCALE GENOMIC DNA]</scope>
</reference>
<dbReference type="EMBL" id="KE525348">
    <property type="protein sequence ID" value="KFB50301.1"/>
    <property type="molecule type" value="Genomic_DNA"/>
</dbReference>
<feature type="region of interest" description="Disordered" evidence="1">
    <location>
        <begin position="1"/>
        <end position="27"/>
    </location>
</feature>
<reference evidence="3" key="2">
    <citation type="submission" date="2020-05" db="UniProtKB">
        <authorList>
            <consortium name="EnsemblMetazoa"/>
        </authorList>
    </citation>
    <scope>IDENTIFICATION</scope>
</reference>
<name>A0A084WJA7_ANOSI</name>
<organism evidence="2">
    <name type="scientific">Anopheles sinensis</name>
    <name type="common">Mosquito</name>
    <dbReference type="NCBI Taxonomy" id="74873"/>
    <lineage>
        <taxon>Eukaryota</taxon>
        <taxon>Metazoa</taxon>
        <taxon>Ecdysozoa</taxon>
        <taxon>Arthropoda</taxon>
        <taxon>Hexapoda</taxon>
        <taxon>Insecta</taxon>
        <taxon>Pterygota</taxon>
        <taxon>Neoptera</taxon>
        <taxon>Endopterygota</taxon>
        <taxon>Diptera</taxon>
        <taxon>Nematocera</taxon>
        <taxon>Culicoidea</taxon>
        <taxon>Culicidae</taxon>
        <taxon>Anophelinae</taxon>
        <taxon>Anopheles</taxon>
    </lineage>
</organism>